<dbReference type="SUPFAM" id="SSF160719">
    <property type="entry name" value="gpW/gp25-like"/>
    <property type="match status" value="1"/>
</dbReference>
<dbReference type="RefSeq" id="WP_132552396.1">
    <property type="nucleotide sequence ID" value="NZ_SMBK01000009.1"/>
</dbReference>
<evidence type="ECO:0008006" key="3">
    <source>
        <dbReference type="Google" id="ProtNLM"/>
    </source>
</evidence>
<name>A0A4R3RKW8_9HYPH</name>
<sequence>MAGAVRYRNGFNAQTGERLHGAAHLAQSLGKIWSTRINERVMLLAFGSDLRSLLSEDLTPSIALLIYNELVVSAAKWEPEYVLTQLQLVSMTEGGALGLRHAGLYFPEGRFGNFDIAAALTLPPIPLAWKGAAA</sequence>
<reference evidence="1 2" key="1">
    <citation type="submission" date="2019-03" db="EMBL/GenBank/DDBJ databases">
        <title>Genomic Encyclopedia of Type Strains, Phase IV (KMG-V): Genome sequencing to study the core and pangenomes of soil and plant-associated prokaryotes.</title>
        <authorList>
            <person name="Whitman W."/>
        </authorList>
    </citation>
    <scope>NUCLEOTIDE SEQUENCE [LARGE SCALE GENOMIC DNA]</scope>
    <source>
        <strain evidence="1 2">IE4868</strain>
    </source>
</reference>
<evidence type="ECO:0000313" key="2">
    <source>
        <dbReference type="Proteomes" id="UP000295507"/>
    </source>
</evidence>
<dbReference type="Proteomes" id="UP000295507">
    <property type="component" value="Unassembled WGS sequence"/>
</dbReference>
<protein>
    <recommendedName>
        <fullName evidence="3">IraD/Gp25-like domain-containing protein</fullName>
    </recommendedName>
</protein>
<accession>A0A4R3RKW8</accession>
<organism evidence="1 2">
    <name type="scientific">Rhizobium azibense</name>
    <dbReference type="NCBI Taxonomy" id="1136135"/>
    <lineage>
        <taxon>Bacteria</taxon>
        <taxon>Pseudomonadati</taxon>
        <taxon>Pseudomonadota</taxon>
        <taxon>Alphaproteobacteria</taxon>
        <taxon>Hyphomicrobiales</taxon>
        <taxon>Rhizobiaceae</taxon>
        <taxon>Rhizobium/Agrobacterium group</taxon>
        <taxon>Rhizobium</taxon>
    </lineage>
</organism>
<dbReference type="EMBL" id="SMBK01000009">
    <property type="protein sequence ID" value="TCU35454.1"/>
    <property type="molecule type" value="Genomic_DNA"/>
</dbReference>
<proteinExistence type="predicted"/>
<gene>
    <name evidence="1" type="ORF">EV129_10944</name>
</gene>
<comment type="caution">
    <text evidence="1">The sequence shown here is derived from an EMBL/GenBank/DDBJ whole genome shotgun (WGS) entry which is preliminary data.</text>
</comment>
<dbReference type="AlphaFoldDB" id="A0A4R3RKW8"/>
<evidence type="ECO:0000313" key="1">
    <source>
        <dbReference type="EMBL" id="TCU35454.1"/>
    </source>
</evidence>
<dbReference type="Gene3D" id="3.10.450.40">
    <property type="match status" value="1"/>
</dbReference>